<proteinExistence type="predicted"/>
<dbReference type="RefSeq" id="WP_208832521.1">
    <property type="nucleotide sequence ID" value="NZ_CP072110.1"/>
</dbReference>
<organism evidence="1 2">
    <name type="scientific">Psychrosphaera ytuae</name>
    <dbReference type="NCBI Taxonomy" id="2820710"/>
    <lineage>
        <taxon>Bacteria</taxon>
        <taxon>Pseudomonadati</taxon>
        <taxon>Pseudomonadota</taxon>
        <taxon>Gammaproteobacteria</taxon>
        <taxon>Alteromonadales</taxon>
        <taxon>Pseudoalteromonadaceae</taxon>
        <taxon>Psychrosphaera</taxon>
    </lineage>
</organism>
<evidence type="ECO:0000313" key="2">
    <source>
        <dbReference type="Proteomes" id="UP000682739"/>
    </source>
</evidence>
<gene>
    <name evidence="1" type="ORF">J1N51_03030</name>
</gene>
<accession>A0A975HIP8</accession>
<dbReference type="AlphaFoldDB" id="A0A975HIP8"/>
<evidence type="ECO:0000313" key="1">
    <source>
        <dbReference type="EMBL" id="QTH64467.1"/>
    </source>
</evidence>
<reference evidence="1" key="1">
    <citation type="submission" date="2021-03" db="EMBL/GenBank/DDBJ databases">
        <title>Description of Psychrosphaera ytuae sp. nov. isolated from deep sea sediment of South China Sea.</title>
        <authorList>
            <person name="Zhang J."/>
            <person name="Xu X.-D."/>
        </authorList>
    </citation>
    <scope>NUCLEOTIDE SEQUENCE</scope>
    <source>
        <strain evidence="1">MTZ26</strain>
    </source>
</reference>
<protein>
    <submittedName>
        <fullName evidence="1">Uncharacterized protein</fullName>
    </submittedName>
</protein>
<dbReference type="KEGG" id="psym:J1N51_03030"/>
<dbReference type="EMBL" id="CP072110">
    <property type="protein sequence ID" value="QTH64467.1"/>
    <property type="molecule type" value="Genomic_DNA"/>
</dbReference>
<dbReference type="Proteomes" id="UP000682739">
    <property type="component" value="Chromosome"/>
</dbReference>
<sequence>MSMSGQSLLHSKWQRSGLVIFAALLSFNSMFSFAERGPLSGKERVLQAIEDYQVQPISKRGFELAGQIIEFAEQSDKVLVEVNPDTTPWLLNNRLPDSLRGALLGAYVSGNIKPQLQLELKKAHHCEGALEVKRVLSLIVNAQLKQELELANQLNENSLTNFNCVGKPADFI</sequence>
<keyword evidence="2" id="KW-1185">Reference proteome</keyword>
<name>A0A975HIP8_9GAMM</name>